<evidence type="ECO:0000259" key="3">
    <source>
        <dbReference type="Pfam" id="PF03795"/>
    </source>
</evidence>
<comment type="caution">
    <text evidence="4">The sequence shown here is derived from an EMBL/GenBank/DDBJ whole genome shotgun (WGS) entry which is preliminary data.</text>
</comment>
<feature type="signal peptide" evidence="2">
    <location>
        <begin position="1"/>
        <end position="19"/>
    </location>
</feature>
<reference evidence="4 5" key="1">
    <citation type="submission" date="2015-05" db="EMBL/GenBank/DDBJ databases">
        <title>Genome sequencing and analysis of members of genus Stenotrophomonas.</title>
        <authorList>
            <person name="Patil P.P."/>
            <person name="Midha S."/>
            <person name="Patil P.B."/>
        </authorList>
    </citation>
    <scope>NUCLEOTIDE SEQUENCE [LARGE SCALE GENOMIC DNA]</scope>
    <source>
        <strain evidence="4 5">DSM 24757</strain>
    </source>
</reference>
<dbReference type="PATRIC" id="fig|336566.3.peg.1194"/>
<dbReference type="SUPFAM" id="SSF54909">
    <property type="entry name" value="Dimeric alpha+beta barrel"/>
    <property type="match status" value="1"/>
</dbReference>
<evidence type="ECO:0000313" key="5">
    <source>
        <dbReference type="Proteomes" id="UP000050956"/>
    </source>
</evidence>
<name>A0A0R0DEY5_9GAMM</name>
<dbReference type="AlphaFoldDB" id="A0A0R0DEY5"/>
<accession>A0A0R0DEY5</accession>
<evidence type="ECO:0000313" key="4">
    <source>
        <dbReference type="EMBL" id="KRG76823.1"/>
    </source>
</evidence>
<dbReference type="STRING" id="336566.ABB30_08915"/>
<feature type="chain" id="PRO_5006395660" description="YCII-related domain-containing protein" evidence="2">
    <location>
        <begin position="20"/>
        <end position="154"/>
    </location>
</feature>
<dbReference type="EMBL" id="LDJM01000021">
    <property type="protein sequence ID" value="KRG76823.1"/>
    <property type="molecule type" value="Genomic_DNA"/>
</dbReference>
<dbReference type="RefSeq" id="WP_057637949.1">
    <property type="nucleotide sequence ID" value="NZ_LDJM01000021.1"/>
</dbReference>
<keyword evidence="2" id="KW-0732">Signal</keyword>
<keyword evidence="5" id="KW-1185">Reference proteome</keyword>
<gene>
    <name evidence="4" type="ORF">ABB30_08915</name>
</gene>
<dbReference type="InterPro" id="IPR005545">
    <property type="entry name" value="YCII"/>
</dbReference>
<proteinExistence type="inferred from homology"/>
<comment type="similarity">
    <text evidence="1">Belongs to the YciI family.</text>
</comment>
<dbReference type="Proteomes" id="UP000050956">
    <property type="component" value="Unassembled WGS sequence"/>
</dbReference>
<organism evidence="4 5">
    <name type="scientific">Stenotrophomonas ginsengisoli</name>
    <dbReference type="NCBI Taxonomy" id="336566"/>
    <lineage>
        <taxon>Bacteria</taxon>
        <taxon>Pseudomonadati</taxon>
        <taxon>Pseudomonadota</taxon>
        <taxon>Gammaproteobacteria</taxon>
        <taxon>Lysobacterales</taxon>
        <taxon>Lysobacteraceae</taxon>
        <taxon>Stenotrophomonas</taxon>
    </lineage>
</organism>
<feature type="domain" description="YCII-related" evidence="3">
    <location>
        <begin position="53"/>
        <end position="127"/>
    </location>
</feature>
<dbReference type="OrthoDB" id="8481699at2"/>
<dbReference type="Gene3D" id="3.30.70.1060">
    <property type="entry name" value="Dimeric alpha+beta barrel"/>
    <property type="match status" value="1"/>
</dbReference>
<protein>
    <recommendedName>
        <fullName evidence="3">YCII-related domain-containing protein</fullName>
    </recommendedName>
</protein>
<evidence type="ECO:0000256" key="1">
    <source>
        <dbReference type="ARBA" id="ARBA00007689"/>
    </source>
</evidence>
<evidence type="ECO:0000256" key="2">
    <source>
        <dbReference type="SAM" id="SignalP"/>
    </source>
</evidence>
<dbReference type="InterPro" id="IPR011008">
    <property type="entry name" value="Dimeric_a/b-barrel"/>
</dbReference>
<dbReference type="Pfam" id="PF03795">
    <property type="entry name" value="YCII"/>
    <property type="match status" value="1"/>
</dbReference>
<sequence>MKTVLACLCLALLPVLAHAQPATPATPSAVADPGLASQLGADERGMRQYMLVILKTGPTPLADGPQRSAMFAGHFANMQRLAAAGQLAVAGPFTDKGDWRGLFILAVSSQAEAEALVATDPVIAQGEMVAEYHPLYASAALMAVNATHLRIAPQ</sequence>